<evidence type="ECO:0000256" key="8">
    <source>
        <dbReference type="ARBA" id="ARBA00022771"/>
    </source>
</evidence>
<dbReference type="InterPro" id="IPR051092">
    <property type="entry name" value="FYVE_RhoGEF_PH"/>
</dbReference>
<keyword evidence="5" id="KW-0344">Guanine-nucleotide releasing factor</keyword>
<dbReference type="CDD" id="cd13236">
    <property type="entry name" value="PH2_FGD1-4"/>
    <property type="match status" value="1"/>
</dbReference>
<evidence type="ECO:0000256" key="4">
    <source>
        <dbReference type="ARBA" id="ARBA00022553"/>
    </source>
</evidence>
<keyword evidence="8 12" id="KW-0863">Zinc-finger</keyword>
<sequence length="703" mass="80634">MSSMRALLIMCLRLCSEQIIVVPDITGGALCPRLPEPASSQPSSPPSSSSPAPPPPEEDPLCEPKGDDITVGGGGEEGDLQDDHDNEDNDDDDDDDDDEELVAACRDDLHQKRLSMESGYSASEKHLEDDVQRVFNIANELLHTETAYVSKLHLLDQVFCARLLEEARSRSSFPCDVVQGIFSNICSIYCFHQQFLLPALQKRMEEWDSNPRIGDILQKLAPFLKMYGEYVKNFDRAMELVNIWMERSAQFKTIIQEIQREERCGNLTLQHHMLEPVQRIPRYELLLKDYLHRLPEDAPDHRDAQKSLELIATAAEHSNAAIRKMERMRKLLKVYELLGGEEDIVNPTNELIKEGHILKLSNKNGTTQDRYLILFNDRLLYCVPKLRLIGQKYGVRARIDVDGMELKETSSVAVSRTFLVSGKQRSLELQARYRHRETQTQTDTERHRETQRDTDTERHRETQTQRDTERHRHRETQTQIDTDTERHRESCVELGKRAPTPIREKEVTLCMKCQEPFNSITKRRHHCKACGHVVCGKCSEFRARLSYDNNRTNRVCVDCYAMLVGKQASLAAENSVICSFLHHMEKGGGRGWQKAWLVIPENEPLVLYIYGAPQDVKAQRSVPLIGFEVSLPESCDRLERRHAFKISQSHLTLYFSAEGEELQRRWMDVLSRAGRGEEHQVHRPIAESLEEEGEELAAEGENT</sequence>
<keyword evidence="11" id="KW-0966">Cell projection</keyword>
<dbReference type="GO" id="GO:0005856">
    <property type="term" value="C:cytoskeleton"/>
    <property type="evidence" value="ECO:0007669"/>
    <property type="project" value="UniProtKB-SubCell"/>
</dbReference>
<dbReference type="InterPro" id="IPR000219">
    <property type="entry name" value="DH_dom"/>
</dbReference>
<dbReference type="AlphaFoldDB" id="A0A8P4GP08"/>
<dbReference type="SMART" id="SM00325">
    <property type="entry name" value="RhoGEF"/>
    <property type="match status" value="1"/>
</dbReference>
<gene>
    <name evidence="18" type="primary">fgd1</name>
</gene>
<dbReference type="InterPro" id="IPR055251">
    <property type="entry name" value="SOS1_NGEF_PH"/>
</dbReference>
<dbReference type="CDD" id="cd15741">
    <property type="entry name" value="FYVE_FGD1_2_4"/>
    <property type="match status" value="1"/>
</dbReference>
<dbReference type="InterPro" id="IPR001849">
    <property type="entry name" value="PH_domain"/>
</dbReference>
<name>A0A8P4GP08_DICLA</name>
<dbReference type="InterPro" id="IPR000306">
    <property type="entry name" value="Znf_FYVE"/>
</dbReference>
<evidence type="ECO:0000256" key="9">
    <source>
        <dbReference type="ARBA" id="ARBA00022833"/>
    </source>
</evidence>
<keyword evidence="19" id="KW-1185">Reference proteome</keyword>
<evidence type="ECO:0000256" key="10">
    <source>
        <dbReference type="ARBA" id="ARBA00023212"/>
    </source>
</evidence>
<protein>
    <submittedName>
        <fullName evidence="18">FYVE, RhoGEF and PH domain containing 1</fullName>
    </submittedName>
</protein>
<feature type="compositionally biased region" description="Basic and acidic residues" evidence="13">
    <location>
        <begin position="443"/>
        <end position="470"/>
    </location>
</feature>
<dbReference type="InterPro" id="IPR011993">
    <property type="entry name" value="PH-like_dom_sf"/>
</dbReference>
<dbReference type="Proteomes" id="UP000694389">
    <property type="component" value="Unassembled WGS sequence"/>
</dbReference>
<evidence type="ECO:0000259" key="17">
    <source>
        <dbReference type="PROSITE" id="PS50178"/>
    </source>
</evidence>
<feature type="region of interest" description="Disordered" evidence="13">
    <location>
        <begin position="677"/>
        <end position="703"/>
    </location>
</feature>
<dbReference type="PANTHER" id="PTHR12673:SF79">
    <property type="entry name" value="FYVE, RHOGEF AND PH DOMAIN-CONTAINING PROTEIN 1"/>
    <property type="match status" value="1"/>
</dbReference>
<reference evidence="18" key="1">
    <citation type="submission" date="2025-08" db="UniProtKB">
        <authorList>
            <consortium name="Ensembl"/>
        </authorList>
    </citation>
    <scope>IDENTIFICATION</scope>
</reference>
<dbReference type="Pfam" id="PF00169">
    <property type="entry name" value="PH"/>
    <property type="match status" value="1"/>
</dbReference>
<feature type="domain" description="DH" evidence="16">
    <location>
        <begin position="133"/>
        <end position="321"/>
    </location>
</feature>
<keyword evidence="9" id="KW-0862">Zinc</keyword>
<dbReference type="InterPro" id="IPR035941">
    <property type="entry name" value="FGD1-4_PH2"/>
</dbReference>
<dbReference type="SMART" id="SM00233">
    <property type="entry name" value="PH"/>
    <property type="match status" value="2"/>
</dbReference>
<dbReference type="InterPro" id="IPR035899">
    <property type="entry name" value="DBL_dom_sf"/>
</dbReference>
<feature type="domain" description="PH" evidence="15">
    <location>
        <begin position="574"/>
        <end position="675"/>
    </location>
</feature>
<dbReference type="GO" id="GO:0007010">
    <property type="term" value="P:cytoskeleton organization"/>
    <property type="evidence" value="ECO:0007669"/>
    <property type="project" value="TreeGrafter"/>
</dbReference>
<dbReference type="Gene3D" id="2.30.29.30">
    <property type="entry name" value="Pleckstrin-homology domain (PH domain)/Phosphotyrosine-binding domain (PTB)"/>
    <property type="match status" value="2"/>
</dbReference>
<dbReference type="FunFam" id="1.20.900.10:FF:000013">
    <property type="entry name" value="FYVE, RhoGEF and PH domain-containing protein 4"/>
    <property type="match status" value="1"/>
</dbReference>
<feature type="region of interest" description="Disordered" evidence="13">
    <location>
        <begin position="430"/>
        <end position="492"/>
    </location>
</feature>
<dbReference type="GeneTree" id="ENSGT00940000159438"/>
<evidence type="ECO:0000313" key="19">
    <source>
        <dbReference type="Proteomes" id="UP000694389"/>
    </source>
</evidence>
<dbReference type="Gene3D" id="1.20.900.10">
    <property type="entry name" value="Dbl homology (DH) domain"/>
    <property type="match status" value="1"/>
</dbReference>
<dbReference type="GO" id="GO:0005085">
    <property type="term" value="F:guanyl-nucleotide exchange factor activity"/>
    <property type="evidence" value="ECO:0007669"/>
    <property type="project" value="UniProtKB-KW"/>
</dbReference>
<feature type="region of interest" description="Disordered" evidence="13">
    <location>
        <begin position="33"/>
        <end position="98"/>
    </location>
</feature>
<keyword evidence="6" id="KW-0479">Metal-binding</keyword>
<evidence type="ECO:0000256" key="12">
    <source>
        <dbReference type="PROSITE-ProRule" id="PRU00091"/>
    </source>
</evidence>
<feature type="chain" id="PRO_5035850178" evidence="14">
    <location>
        <begin position="18"/>
        <end position="703"/>
    </location>
</feature>
<keyword evidence="4" id="KW-0597">Phosphoprotein</keyword>
<keyword evidence="7" id="KW-0677">Repeat</keyword>
<feature type="compositionally biased region" description="Low complexity" evidence="13">
    <location>
        <begin position="36"/>
        <end position="50"/>
    </location>
</feature>
<dbReference type="GO" id="GO:0046847">
    <property type="term" value="P:filopodium assembly"/>
    <property type="evidence" value="ECO:0007669"/>
    <property type="project" value="TreeGrafter"/>
</dbReference>
<feature type="compositionally biased region" description="Basic and acidic residues" evidence="13">
    <location>
        <begin position="483"/>
        <end position="492"/>
    </location>
</feature>
<evidence type="ECO:0000256" key="6">
    <source>
        <dbReference type="ARBA" id="ARBA00022723"/>
    </source>
</evidence>
<feature type="domain" description="FYVE-type" evidence="17">
    <location>
        <begin position="504"/>
        <end position="564"/>
    </location>
</feature>
<dbReference type="GO" id="GO:0005737">
    <property type="term" value="C:cytoplasm"/>
    <property type="evidence" value="ECO:0007669"/>
    <property type="project" value="TreeGrafter"/>
</dbReference>
<dbReference type="GO" id="GO:0008270">
    <property type="term" value="F:zinc ion binding"/>
    <property type="evidence" value="ECO:0007669"/>
    <property type="project" value="UniProtKB-KW"/>
</dbReference>
<dbReference type="GO" id="GO:0042995">
    <property type="term" value="C:cell projection"/>
    <property type="evidence" value="ECO:0007669"/>
    <property type="project" value="UniProtKB-SubCell"/>
</dbReference>
<evidence type="ECO:0000259" key="16">
    <source>
        <dbReference type="PROSITE" id="PS50010"/>
    </source>
</evidence>
<dbReference type="InterPro" id="IPR011011">
    <property type="entry name" value="Znf_FYVE_PHD"/>
</dbReference>
<evidence type="ECO:0000256" key="1">
    <source>
        <dbReference type="ARBA" id="ARBA00004245"/>
    </source>
</evidence>
<dbReference type="Pfam" id="PF00621">
    <property type="entry name" value="RhoGEF"/>
    <property type="match status" value="1"/>
</dbReference>
<accession>A0A8P4GP08</accession>
<keyword evidence="10" id="KW-0206">Cytoskeleton</keyword>
<dbReference type="PROSITE" id="PS50178">
    <property type="entry name" value="ZF_FYVE"/>
    <property type="match status" value="1"/>
</dbReference>
<keyword evidence="14" id="KW-0732">Signal</keyword>
<dbReference type="Pfam" id="PF01363">
    <property type="entry name" value="FYVE"/>
    <property type="match status" value="1"/>
</dbReference>
<dbReference type="Ensembl" id="ENSDLAT00005073317.1">
    <property type="protein sequence ID" value="ENSDLAP00005081917.1"/>
    <property type="gene ID" value="ENSDLAG00005034191.1"/>
</dbReference>
<feature type="compositionally biased region" description="Acidic residues" evidence="13">
    <location>
        <begin position="688"/>
        <end position="703"/>
    </location>
</feature>
<evidence type="ECO:0000256" key="5">
    <source>
        <dbReference type="ARBA" id="ARBA00022658"/>
    </source>
</evidence>
<comment type="subcellular location">
    <subcellularLocation>
        <location evidence="2">Cell projection</location>
    </subcellularLocation>
    <subcellularLocation>
        <location evidence="1">Cytoplasm</location>
        <location evidence="1">Cytoskeleton</location>
    </subcellularLocation>
</comment>
<dbReference type="Pfam" id="PF22697">
    <property type="entry name" value="SOS1_NGEF_PH"/>
    <property type="match status" value="1"/>
</dbReference>
<feature type="compositionally biased region" description="Acidic residues" evidence="13">
    <location>
        <begin position="76"/>
        <end position="98"/>
    </location>
</feature>
<keyword evidence="3" id="KW-0963">Cytoplasm</keyword>
<dbReference type="SMART" id="SM00064">
    <property type="entry name" value="FYVE"/>
    <property type="match status" value="1"/>
</dbReference>
<dbReference type="CDD" id="cd00160">
    <property type="entry name" value="RhoGEF"/>
    <property type="match status" value="1"/>
</dbReference>
<dbReference type="SUPFAM" id="SSF48065">
    <property type="entry name" value="DBL homology domain (DH-domain)"/>
    <property type="match status" value="1"/>
</dbReference>
<dbReference type="PANTHER" id="PTHR12673">
    <property type="entry name" value="FACIOGENITAL DYSPLASIA PROTEIN"/>
    <property type="match status" value="1"/>
</dbReference>
<evidence type="ECO:0000256" key="7">
    <source>
        <dbReference type="ARBA" id="ARBA00022737"/>
    </source>
</evidence>
<dbReference type="FunFam" id="2.30.29.30:FF:000102">
    <property type="entry name" value="FYVE, RhoGEF and PH domain-containing protein 4"/>
    <property type="match status" value="1"/>
</dbReference>
<evidence type="ECO:0000313" key="18">
    <source>
        <dbReference type="Ensembl" id="ENSDLAP00005081917.1"/>
    </source>
</evidence>
<feature type="signal peptide" evidence="14">
    <location>
        <begin position="1"/>
        <end position="17"/>
    </location>
</feature>
<dbReference type="PROSITE" id="PS50003">
    <property type="entry name" value="PH_DOMAIN"/>
    <property type="match status" value="1"/>
</dbReference>
<evidence type="ECO:0000256" key="14">
    <source>
        <dbReference type="SAM" id="SignalP"/>
    </source>
</evidence>
<dbReference type="SUPFAM" id="SSF57903">
    <property type="entry name" value="FYVE/PHD zinc finger"/>
    <property type="match status" value="1"/>
</dbReference>
<dbReference type="FunFam" id="3.30.40.10:FF:000061">
    <property type="entry name" value="FYVE, RhoGEF and PH domain containing 1"/>
    <property type="match status" value="1"/>
</dbReference>
<proteinExistence type="predicted"/>
<evidence type="ECO:0000256" key="2">
    <source>
        <dbReference type="ARBA" id="ARBA00004316"/>
    </source>
</evidence>
<evidence type="ECO:0000256" key="3">
    <source>
        <dbReference type="ARBA" id="ARBA00022490"/>
    </source>
</evidence>
<evidence type="ECO:0000256" key="11">
    <source>
        <dbReference type="ARBA" id="ARBA00023273"/>
    </source>
</evidence>
<reference evidence="18" key="2">
    <citation type="submission" date="2025-09" db="UniProtKB">
        <authorList>
            <consortium name="Ensembl"/>
        </authorList>
    </citation>
    <scope>IDENTIFICATION</scope>
</reference>
<dbReference type="PROSITE" id="PS50010">
    <property type="entry name" value="DH_2"/>
    <property type="match status" value="1"/>
</dbReference>
<evidence type="ECO:0000259" key="15">
    <source>
        <dbReference type="PROSITE" id="PS50003"/>
    </source>
</evidence>
<evidence type="ECO:0000256" key="13">
    <source>
        <dbReference type="SAM" id="MobiDB-lite"/>
    </source>
</evidence>
<dbReference type="InterPro" id="IPR013083">
    <property type="entry name" value="Znf_RING/FYVE/PHD"/>
</dbReference>
<organism evidence="18 19">
    <name type="scientific">Dicentrarchus labrax</name>
    <name type="common">European seabass</name>
    <name type="synonym">Morone labrax</name>
    <dbReference type="NCBI Taxonomy" id="13489"/>
    <lineage>
        <taxon>Eukaryota</taxon>
        <taxon>Metazoa</taxon>
        <taxon>Chordata</taxon>
        <taxon>Craniata</taxon>
        <taxon>Vertebrata</taxon>
        <taxon>Euteleostomi</taxon>
        <taxon>Actinopterygii</taxon>
        <taxon>Neopterygii</taxon>
        <taxon>Teleostei</taxon>
        <taxon>Neoteleostei</taxon>
        <taxon>Acanthomorphata</taxon>
        <taxon>Eupercaria</taxon>
        <taxon>Moronidae</taxon>
        <taxon>Dicentrarchus</taxon>
    </lineage>
</organism>
<dbReference type="Gene3D" id="3.30.40.10">
    <property type="entry name" value="Zinc/RING finger domain, C3HC4 (zinc finger)"/>
    <property type="match status" value="1"/>
</dbReference>
<dbReference type="InterPro" id="IPR017455">
    <property type="entry name" value="Znf_FYVE-rel"/>
</dbReference>
<dbReference type="SUPFAM" id="SSF50729">
    <property type="entry name" value="PH domain-like"/>
    <property type="match status" value="2"/>
</dbReference>